<dbReference type="KEGG" id="sita:101753761"/>
<dbReference type="InterPro" id="IPR011333">
    <property type="entry name" value="SKP1/BTB/POZ_sf"/>
</dbReference>
<evidence type="ECO:0000256" key="1">
    <source>
        <dbReference type="ARBA" id="ARBA00004906"/>
    </source>
</evidence>
<feature type="compositionally biased region" description="Low complexity" evidence="5">
    <location>
        <begin position="92"/>
        <end position="112"/>
    </location>
</feature>
<name>A0A368Q7Q7_SETIT</name>
<organism evidence="8">
    <name type="scientific">Setaria italica</name>
    <name type="common">Foxtail millet</name>
    <name type="synonym">Panicum italicum</name>
    <dbReference type="NCBI Taxonomy" id="4555"/>
    <lineage>
        <taxon>Eukaryota</taxon>
        <taxon>Viridiplantae</taxon>
        <taxon>Streptophyta</taxon>
        <taxon>Embryophyta</taxon>
        <taxon>Tracheophyta</taxon>
        <taxon>Spermatophyta</taxon>
        <taxon>Magnoliopsida</taxon>
        <taxon>Liliopsida</taxon>
        <taxon>Poales</taxon>
        <taxon>Poaceae</taxon>
        <taxon>PACMAD clade</taxon>
        <taxon>Panicoideae</taxon>
        <taxon>Panicodae</taxon>
        <taxon>Paniceae</taxon>
        <taxon>Cenchrinae</taxon>
        <taxon>Setaria</taxon>
    </lineage>
</organism>
<reference evidence="8" key="2">
    <citation type="submission" date="2015-07" db="EMBL/GenBank/DDBJ databases">
        <authorList>
            <person name="Noorani M."/>
        </authorList>
    </citation>
    <scope>NUCLEOTIDE SEQUENCE</scope>
    <source>
        <strain evidence="8">Yugu1</strain>
    </source>
</reference>
<dbReference type="PANTHER" id="PTHR11165">
    <property type="entry name" value="SKP1"/>
    <property type="match status" value="1"/>
</dbReference>
<evidence type="ECO:0000259" key="7">
    <source>
        <dbReference type="Pfam" id="PF03931"/>
    </source>
</evidence>
<evidence type="ECO:0000256" key="3">
    <source>
        <dbReference type="ARBA" id="ARBA00022786"/>
    </source>
</evidence>
<proteinExistence type="inferred from homology"/>
<evidence type="ECO:0000313" key="8">
    <source>
        <dbReference type="EMBL" id="RCV14057.1"/>
    </source>
</evidence>
<gene>
    <name evidence="8" type="ORF">SETIT_2G396600v2</name>
</gene>
<protein>
    <recommendedName>
        <fullName evidence="4">SKP1-like protein</fullName>
    </recommendedName>
</protein>
<dbReference type="InterPro" id="IPR016072">
    <property type="entry name" value="Skp1_comp_dimer"/>
</dbReference>
<dbReference type="SUPFAM" id="SSF81382">
    <property type="entry name" value="Skp1 dimerisation domain-like"/>
    <property type="match status" value="1"/>
</dbReference>
<sequence length="197" mass="20906">MAAEGEKKGAMEAEKGAADAREIITLKSSDGVVRRVKKAVASLSGLISRSIEDGCADGDVPLPNVEASTLDTVLEYCNKHADPGAAAAATNSDSDPTAAAAGGSSSSSSVDTAASDDMKAWDREFLDLLSLDALYDLLLAADYLQIEGLQAVICQRAADMIKGKTTQQIRDTFNIVNDLTPEDEEELRQQYAWAFDE</sequence>
<comment type="function">
    <text evidence="4">Involved in ubiquitination and subsequent proteasomal degradation of target proteins. Together with CUL1, RBX1 and a F-box protein, it forms a SCF E3 ubiquitin ligase complex. The functional specificity of this complex depends on the type of F-box protein. In the SCF complex, it serves as an adapter that links the F-box protein to CUL1.</text>
</comment>
<feature type="region of interest" description="Disordered" evidence="5">
    <location>
        <begin position="84"/>
        <end position="112"/>
    </location>
</feature>
<dbReference type="GO" id="GO:0009867">
    <property type="term" value="P:jasmonic acid mediated signaling pathway"/>
    <property type="evidence" value="ECO:0007669"/>
    <property type="project" value="UniProtKB-ARBA"/>
</dbReference>
<evidence type="ECO:0000256" key="2">
    <source>
        <dbReference type="ARBA" id="ARBA00009993"/>
    </source>
</evidence>
<dbReference type="SMART" id="SM00512">
    <property type="entry name" value="Skp1"/>
    <property type="match status" value="1"/>
</dbReference>
<feature type="domain" description="SKP1 component dimerisation" evidence="6">
    <location>
        <begin position="148"/>
        <end position="194"/>
    </location>
</feature>
<evidence type="ECO:0000256" key="5">
    <source>
        <dbReference type="SAM" id="MobiDB-lite"/>
    </source>
</evidence>
<comment type="pathway">
    <text evidence="1 4">Protein modification; protein ubiquitination.</text>
</comment>
<comment type="subunit">
    <text evidence="4">Part of a SCF (SKP1-cullin-F-box) protein ligase complex.</text>
</comment>
<dbReference type="Gene3D" id="3.30.710.10">
    <property type="entry name" value="Potassium Channel Kv1.1, Chain A"/>
    <property type="match status" value="1"/>
</dbReference>
<feature type="domain" description="SKP1 component POZ" evidence="7">
    <location>
        <begin position="23"/>
        <end position="81"/>
    </location>
</feature>
<dbReference type="OrthoDB" id="6771007at2759"/>
<dbReference type="GO" id="GO:0016567">
    <property type="term" value="P:protein ubiquitination"/>
    <property type="evidence" value="ECO:0007669"/>
    <property type="project" value="UniProtKB-UniRule"/>
</dbReference>
<evidence type="ECO:0000256" key="4">
    <source>
        <dbReference type="PIRNR" id="PIRNR028729"/>
    </source>
</evidence>
<dbReference type="Pfam" id="PF01466">
    <property type="entry name" value="Skp1"/>
    <property type="match status" value="1"/>
</dbReference>
<dbReference type="InterPro" id="IPR001232">
    <property type="entry name" value="SKP1-like"/>
</dbReference>
<dbReference type="InterPro" id="IPR036296">
    <property type="entry name" value="SKP1-like_dim_sf"/>
</dbReference>
<dbReference type="PIRSF" id="PIRSF028729">
    <property type="entry name" value="E3_ubiquit_lig_SCF_Skp"/>
    <property type="match status" value="1"/>
</dbReference>
<dbReference type="GO" id="GO:0006511">
    <property type="term" value="P:ubiquitin-dependent protein catabolic process"/>
    <property type="evidence" value="ECO:0007669"/>
    <property type="project" value="InterPro"/>
</dbReference>
<dbReference type="Pfam" id="PF03931">
    <property type="entry name" value="Skp1_POZ"/>
    <property type="match status" value="1"/>
</dbReference>
<dbReference type="UniPathway" id="UPA00143"/>
<accession>A0A368Q7Q7</accession>
<dbReference type="SUPFAM" id="SSF54695">
    <property type="entry name" value="POZ domain"/>
    <property type="match status" value="1"/>
</dbReference>
<dbReference type="AlphaFoldDB" id="A0A368Q7Q7"/>
<dbReference type="InterPro" id="IPR016897">
    <property type="entry name" value="SKP1"/>
</dbReference>
<dbReference type="InterPro" id="IPR016073">
    <property type="entry name" value="Skp1_comp_POZ"/>
</dbReference>
<dbReference type="SMR" id="A0A368Q7Q7"/>
<reference evidence="8" key="1">
    <citation type="journal article" date="2012" name="Nat. Biotechnol.">
        <title>Reference genome sequence of the model plant Setaria.</title>
        <authorList>
            <person name="Bennetzen J.L."/>
            <person name="Schmutz J."/>
            <person name="Wang H."/>
            <person name="Percifield R."/>
            <person name="Hawkins J."/>
            <person name="Pontaroli A.C."/>
            <person name="Estep M."/>
            <person name="Feng L."/>
            <person name="Vaughn J.N."/>
            <person name="Grimwood J."/>
            <person name="Jenkins J."/>
            <person name="Barry K."/>
            <person name="Lindquist E."/>
            <person name="Hellsten U."/>
            <person name="Deshpande S."/>
            <person name="Wang X."/>
            <person name="Wu X."/>
            <person name="Mitros T."/>
            <person name="Triplett J."/>
            <person name="Yang X."/>
            <person name="Ye C.Y."/>
            <person name="Mauro-Herrera M."/>
            <person name="Wang L."/>
            <person name="Li P."/>
            <person name="Sharma M."/>
            <person name="Sharma R."/>
            <person name="Ronald P.C."/>
            <person name="Panaud O."/>
            <person name="Kellogg E.A."/>
            <person name="Brutnell T.P."/>
            <person name="Doust A.N."/>
            <person name="Tuskan G.A."/>
            <person name="Rokhsar D."/>
            <person name="Devos K.M."/>
        </authorList>
    </citation>
    <scope>NUCLEOTIDE SEQUENCE [LARGE SCALE GENOMIC DNA]</scope>
    <source>
        <strain evidence="8">Yugu1</strain>
    </source>
</reference>
<comment type="similarity">
    <text evidence="2 4">Belongs to the SKP1 family.</text>
</comment>
<evidence type="ECO:0000259" key="6">
    <source>
        <dbReference type="Pfam" id="PF01466"/>
    </source>
</evidence>
<dbReference type="EMBL" id="CM003529">
    <property type="protein sequence ID" value="RCV14057.1"/>
    <property type="molecule type" value="Genomic_DNA"/>
</dbReference>
<dbReference type="STRING" id="4555.A0A368Q7Q7"/>
<keyword evidence="3 4" id="KW-0833">Ubl conjugation pathway</keyword>